<proteinExistence type="inferred from homology"/>
<dbReference type="GO" id="GO:0051750">
    <property type="term" value="F:delta(3,5)-delta(2,4)-dienoyl-CoA isomerase activity"/>
    <property type="evidence" value="ECO:0007669"/>
    <property type="project" value="TreeGrafter"/>
</dbReference>
<dbReference type="InterPro" id="IPR045002">
    <property type="entry name" value="Ech1-like"/>
</dbReference>
<evidence type="ECO:0000313" key="3">
    <source>
        <dbReference type="EMBL" id="GLB45558.1"/>
    </source>
</evidence>
<evidence type="ECO:0000256" key="1">
    <source>
        <dbReference type="ARBA" id="ARBA00005254"/>
    </source>
</evidence>
<feature type="compositionally biased region" description="Basic and acidic residues" evidence="2">
    <location>
        <begin position="173"/>
        <end position="185"/>
    </location>
</feature>
<comment type="similarity">
    <text evidence="1">Belongs to the enoyl-CoA hydratase/isomerase family.</text>
</comment>
<dbReference type="Proteomes" id="UP001063166">
    <property type="component" value="Unassembled WGS sequence"/>
</dbReference>
<dbReference type="AlphaFoldDB" id="A0A9P3Q1T9"/>
<dbReference type="CDD" id="cd06558">
    <property type="entry name" value="crotonase-like"/>
    <property type="match status" value="1"/>
</dbReference>
<dbReference type="SUPFAM" id="SSF52096">
    <property type="entry name" value="ClpP/crotonase"/>
    <property type="match status" value="1"/>
</dbReference>
<keyword evidence="4" id="KW-1185">Reference proteome</keyword>
<dbReference type="PANTHER" id="PTHR43149">
    <property type="entry name" value="ENOYL-COA HYDRATASE"/>
    <property type="match status" value="1"/>
</dbReference>
<feature type="compositionally biased region" description="Low complexity" evidence="2">
    <location>
        <begin position="206"/>
        <end position="216"/>
    </location>
</feature>
<feature type="region of interest" description="Disordered" evidence="2">
    <location>
        <begin position="157"/>
        <end position="247"/>
    </location>
</feature>
<evidence type="ECO:0000313" key="4">
    <source>
        <dbReference type="Proteomes" id="UP001063166"/>
    </source>
</evidence>
<comment type="caution">
    <text evidence="3">The sequence shown here is derived from an EMBL/GenBank/DDBJ whole genome shotgun (WGS) entry which is preliminary data.</text>
</comment>
<evidence type="ECO:0000256" key="2">
    <source>
        <dbReference type="SAM" id="MobiDB-lite"/>
    </source>
</evidence>
<dbReference type="PANTHER" id="PTHR43149:SF1">
    <property type="entry name" value="DELTA(3,5)-DELTA(2,4)-DIENOYL-COA ISOMERASE, MITOCHONDRIAL"/>
    <property type="match status" value="1"/>
</dbReference>
<sequence>MASFSTKWLKVSEPFPHVFHVELSRESVNAFSPEYRREYGRLFDVLTEAHASETDARVVVLSLAFPKIFSAGPDYAVHGPVVGLAVDLIVACEVRYAASNTSYSIKEVNIGLAPEVGTLAHLPQITLTFRGYAVEAGMKLSSRPGWIWRKRLWRRQEGAAGRAPRNAPPPPAQERKEERRDDSGPGKKPAPSPSRTCISRGTGTGSRASRPRAPVVRRTEVVWLGTLDEFSAERPREQEGEGEEEAG</sequence>
<reference evidence="3" key="1">
    <citation type="submission" date="2022-07" db="EMBL/GenBank/DDBJ databases">
        <title>The genome of Lyophyllum shimeji provides insight into the initial evolution of ectomycorrhizal fungal genome.</title>
        <authorList>
            <person name="Kobayashi Y."/>
            <person name="Shibata T."/>
            <person name="Hirakawa H."/>
            <person name="Shigenobu S."/>
            <person name="Nishiyama T."/>
            <person name="Yamada A."/>
            <person name="Hasebe M."/>
            <person name="Kawaguchi M."/>
        </authorList>
    </citation>
    <scope>NUCLEOTIDE SEQUENCE</scope>
    <source>
        <strain evidence="3">AT787</strain>
    </source>
</reference>
<accession>A0A9P3Q1T9</accession>
<gene>
    <name evidence="3" type="ORF">LshimejAT787_2400160</name>
</gene>
<dbReference type="EMBL" id="BRPK01000024">
    <property type="protein sequence ID" value="GLB45558.1"/>
    <property type="molecule type" value="Genomic_DNA"/>
</dbReference>
<dbReference type="Gene3D" id="3.90.226.10">
    <property type="entry name" value="2-enoyl-CoA Hydratase, Chain A, domain 1"/>
    <property type="match status" value="2"/>
</dbReference>
<name>A0A9P3Q1T9_LYOSH</name>
<dbReference type="OrthoDB" id="14970at2759"/>
<protein>
    <submittedName>
        <fullName evidence="3">Enoyl-CoA hydratase/isomerase</fullName>
    </submittedName>
</protein>
<dbReference type="InterPro" id="IPR029045">
    <property type="entry name" value="ClpP/crotonase-like_dom_sf"/>
</dbReference>
<organism evidence="3 4">
    <name type="scientific">Lyophyllum shimeji</name>
    <name type="common">Hon-shimeji</name>
    <name type="synonym">Tricholoma shimeji</name>
    <dbReference type="NCBI Taxonomy" id="47721"/>
    <lineage>
        <taxon>Eukaryota</taxon>
        <taxon>Fungi</taxon>
        <taxon>Dikarya</taxon>
        <taxon>Basidiomycota</taxon>
        <taxon>Agaricomycotina</taxon>
        <taxon>Agaricomycetes</taxon>
        <taxon>Agaricomycetidae</taxon>
        <taxon>Agaricales</taxon>
        <taxon>Tricholomatineae</taxon>
        <taxon>Lyophyllaceae</taxon>
        <taxon>Lyophyllum</taxon>
    </lineage>
</organism>